<name>A0A1H2MVF5_9PSED</name>
<dbReference type="Pfam" id="PF04341">
    <property type="entry name" value="DUF485"/>
    <property type="match status" value="1"/>
</dbReference>
<keyword evidence="1" id="KW-0812">Transmembrane</keyword>
<keyword evidence="1" id="KW-0472">Membrane</keyword>
<proteinExistence type="predicted"/>
<evidence type="ECO:0000313" key="3">
    <source>
        <dbReference type="Proteomes" id="UP000198675"/>
    </source>
</evidence>
<keyword evidence="3" id="KW-1185">Reference proteome</keyword>
<dbReference type="PANTHER" id="PTHR38598">
    <property type="entry name" value="INNER MEMBRANE PROTEIN YJCH"/>
    <property type="match status" value="1"/>
</dbReference>
<evidence type="ECO:0000256" key="1">
    <source>
        <dbReference type="SAM" id="Phobius"/>
    </source>
</evidence>
<dbReference type="InterPro" id="IPR052959">
    <property type="entry name" value="Inner_membrane_assoc"/>
</dbReference>
<reference evidence="3" key="1">
    <citation type="submission" date="2016-10" db="EMBL/GenBank/DDBJ databases">
        <authorList>
            <person name="Varghese N."/>
            <person name="Submissions S."/>
        </authorList>
    </citation>
    <scope>NUCLEOTIDE SEQUENCE [LARGE SCALE GENOMIC DNA]</scope>
    <source>
        <strain evidence="3">KCTC 32246</strain>
    </source>
</reference>
<dbReference type="PANTHER" id="PTHR38598:SF1">
    <property type="entry name" value="INNER MEMBRANE PROTEIN YJCH"/>
    <property type="match status" value="1"/>
</dbReference>
<dbReference type="Proteomes" id="UP000198675">
    <property type="component" value="Chromosome I"/>
</dbReference>
<gene>
    <name evidence="2" type="ORF">SAMN05216363_4175</name>
</gene>
<protein>
    <submittedName>
        <fullName evidence="2">Uncharacterized membrane protein, DUF485 family</fullName>
    </submittedName>
</protein>
<accession>A0A1H2MVF5</accession>
<dbReference type="EMBL" id="LT629797">
    <property type="protein sequence ID" value="SDU97209.1"/>
    <property type="molecule type" value="Genomic_DNA"/>
</dbReference>
<dbReference type="AlphaFoldDB" id="A0A1H2MVF5"/>
<feature type="transmembrane region" description="Helical" evidence="1">
    <location>
        <begin position="59"/>
        <end position="83"/>
    </location>
</feature>
<dbReference type="GO" id="GO:0005886">
    <property type="term" value="C:plasma membrane"/>
    <property type="evidence" value="ECO:0007669"/>
    <property type="project" value="TreeGrafter"/>
</dbReference>
<evidence type="ECO:0000313" key="2">
    <source>
        <dbReference type="EMBL" id="SDU97209.1"/>
    </source>
</evidence>
<dbReference type="RefSeq" id="WP_061237238.1">
    <property type="nucleotide sequence ID" value="NZ_LT629797.1"/>
</dbReference>
<feature type="transmembrane region" description="Helical" evidence="1">
    <location>
        <begin position="25"/>
        <end position="47"/>
    </location>
</feature>
<keyword evidence="1" id="KW-1133">Transmembrane helix</keyword>
<dbReference type="InterPro" id="IPR007436">
    <property type="entry name" value="DUF485"/>
</dbReference>
<organism evidence="2 3">
    <name type="scientific">Pseudomonas sihuiensis</name>
    <dbReference type="NCBI Taxonomy" id="1274359"/>
    <lineage>
        <taxon>Bacteria</taxon>
        <taxon>Pseudomonadati</taxon>
        <taxon>Pseudomonadota</taxon>
        <taxon>Gammaproteobacteria</taxon>
        <taxon>Pseudomonadales</taxon>
        <taxon>Pseudomonadaceae</taxon>
        <taxon>Pseudomonas</taxon>
    </lineage>
</organism>
<sequence length="102" mass="10982">MSPHDLERISQHPDFIQLVRRKQRLTWSLTAAMLVIYYGFVLLVAFAPGALGQSLSGGVTSVGMLVGVGVILLSFALTGIYVAQTNSVIDPLNDKVKEVLAP</sequence>